<keyword evidence="3" id="KW-0078">Bacteriocin</keyword>
<dbReference type="RefSeq" id="WP_137611323.1">
    <property type="nucleotide sequence ID" value="NZ_BJDF01000008.1"/>
</dbReference>
<dbReference type="InterPro" id="IPR010133">
    <property type="entry name" value="Bacteriocin_signal_seq"/>
</dbReference>
<keyword evidence="5" id="KW-1185">Reference proteome</keyword>
<dbReference type="Proteomes" id="UP001596288">
    <property type="component" value="Unassembled WGS sequence"/>
</dbReference>
<name>A0ABW1RK22_9LACO</name>
<reference evidence="5" key="1">
    <citation type="journal article" date="2019" name="Int. J. Syst. Evol. Microbiol.">
        <title>The Global Catalogue of Microorganisms (GCM) 10K type strain sequencing project: providing services to taxonomists for standard genome sequencing and annotation.</title>
        <authorList>
            <consortium name="The Broad Institute Genomics Platform"/>
            <consortium name="The Broad Institute Genome Sequencing Center for Infectious Disease"/>
            <person name="Wu L."/>
            <person name="Ma J."/>
        </authorList>
    </citation>
    <scope>NUCLEOTIDE SEQUENCE [LARGE SCALE GENOMIC DNA]</scope>
    <source>
        <strain evidence="5">CCM 8927</strain>
    </source>
</reference>
<organism evidence="4 5">
    <name type="scientific">Companilactobacillus huachuanensis</name>
    <dbReference type="NCBI Taxonomy" id="2559914"/>
    <lineage>
        <taxon>Bacteria</taxon>
        <taxon>Bacillati</taxon>
        <taxon>Bacillota</taxon>
        <taxon>Bacilli</taxon>
        <taxon>Lactobacillales</taxon>
        <taxon>Lactobacillaceae</taxon>
        <taxon>Companilactobacillus</taxon>
    </lineage>
</organism>
<dbReference type="NCBIfam" id="NF033383">
    <property type="entry name" value="induct_EntF"/>
    <property type="match status" value="1"/>
</dbReference>
<proteinExistence type="predicted"/>
<keyword evidence="1" id="KW-0929">Antimicrobial</keyword>
<dbReference type="NCBIfam" id="TIGR01847">
    <property type="entry name" value="bacteriocin_sig"/>
    <property type="match status" value="1"/>
</dbReference>
<evidence type="ECO:0000313" key="4">
    <source>
        <dbReference type="EMBL" id="MFC6176415.1"/>
    </source>
</evidence>
<accession>A0ABW1RK22</accession>
<evidence type="ECO:0000256" key="3">
    <source>
        <dbReference type="ARBA" id="ARBA00023048"/>
    </source>
</evidence>
<keyword evidence="2" id="KW-0044">Antibiotic</keyword>
<evidence type="ECO:0000256" key="2">
    <source>
        <dbReference type="ARBA" id="ARBA00023022"/>
    </source>
</evidence>
<gene>
    <name evidence="4" type="ORF">ACFQAV_06160</name>
</gene>
<dbReference type="EMBL" id="JBHSSF010000016">
    <property type="protein sequence ID" value="MFC6176415.1"/>
    <property type="molecule type" value="Genomic_DNA"/>
</dbReference>
<protein>
    <submittedName>
        <fullName evidence="4">EntF family bacteriocin induction factor</fullName>
    </submittedName>
</protein>
<comment type="caution">
    <text evidence="4">The sequence shown here is derived from an EMBL/GenBank/DDBJ whole genome shotgun (WGS) entry which is preliminary data.</text>
</comment>
<evidence type="ECO:0000256" key="1">
    <source>
        <dbReference type="ARBA" id="ARBA00022529"/>
    </source>
</evidence>
<sequence length="44" mass="4938">MKNVELDNKELRNIVGGKRTSNASEFSSKSDLGQCILSFFKKCN</sequence>
<evidence type="ECO:0000313" key="5">
    <source>
        <dbReference type="Proteomes" id="UP001596288"/>
    </source>
</evidence>